<dbReference type="Proteomes" id="UP000191418">
    <property type="component" value="Unassembled WGS sequence"/>
</dbReference>
<evidence type="ECO:0000313" key="14">
    <source>
        <dbReference type="EMBL" id="OPX54827.1"/>
    </source>
</evidence>
<dbReference type="InterPro" id="IPR051056">
    <property type="entry name" value="Glycosyl_Hydrolase_73"/>
</dbReference>
<dbReference type="InterPro" id="IPR002901">
    <property type="entry name" value="MGlyc_endo_b_GlcNAc-like_dom"/>
</dbReference>
<dbReference type="GO" id="GO:0071973">
    <property type="term" value="P:bacterial-type flagellum-dependent cell motility"/>
    <property type="evidence" value="ECO:0007669"/>
    <property type="project" value="TreeGrafter"/>
</dbReference>
<name>A0A1V4T2J4_9GAMM</name>
<comment type="similarity">
    <text evidence="4">In the C-terminal section; belongs to the glycosyl hydrolase 73 family.</text>
</comment>
<dbReference type="GO" id="GO:0004040">
    <property type="term" value="F:amidase activity"/>
    <property type="evidence" value="ECO:0007669"/>
    <property type="project" value="InterPro"/>
</dbReference>
<comment type="caution">
    <text evidence="14">The sequence shown here is derived from an EMBL/GenBank/DDBJ whole genome shotgun (WGS) entry which is preliminary data.</text>
</comment>
<dbReference type="Pfam" id="PF10135">
    <property type="entry name" value="Rod-binding"/>
    <property type="match status" value="1"/>
</dbReference>
<keyword evidence="9" id="KW-0326">Glycosidase</keyword>
<evidence type="ECO:0000256" key="5">
    <source>
        <dbReference type="ARBA" id="ARBA00013433"/>
    </source>
</evidence>
<accession>A0A1V4T2J4</accession>
<dbReference type="GO" id="GO:0042597">
    <property type="term" value="C:periplasmic space"/>
    <property type="evidence" value="ECO:0007669"/>
    <property type="project" value="UniProtKB-SubCell"/>
</dbReference>
<dbReference type="Pfam" id="PF01832">
    <property type="entry name" value="Glucosaminidase"/>
    <property type="match status" value="1"/>
</dbReference>
<proteinExistence type="inferred from homology"/>
<comment type="function">
    <text evidence="1">Flagellum-specific muramidase which hydrolyzes the peptidoglycan layer to assemble the rod structure in the periplasmic space.</text>
</comment>
<dbReference type="NCBIfam" id="TIGR02541">
    <property type="entry name" value="flagell_FlgJ"/>
    <property type="match status" value="1"/>
</dbReference>
<evidence type="ECO:0000256" key="6">
    <source>
        <dbReference type="ARBA" id="ARBA00022764"/>
    </source>
</evidence>
<protein>
    <recommendedName>
        <fullName evidence="5">Peptidoglycan hydrolase FlgJ</fullName>
    </recommendedName>
    <alternativeName>
        <fullName evidence="11">Muramidase FlgJ</fullName>
    </alternativeName>
</protein>
<keyword evidence="14" id="KW-0966">Cell projection</keyword>
<dbReference type="GO" id="GO:0071555">
    <property type="term" value="P:cell wall organization"/>
    <property type="evidence" value="ECO:0007669"/>
    <property type="project" value="UniProtKB-KW"/>
</dbReference>
<evidence type="ECO:0000256" key="1">
    <source>
        <dbReference type="ARBA" id="ARBA00002954"/>
    </source>
</evidence>
<evidence type="ECO:0000256" key="9">
    <source>
        <dbReference type="ARBA" id="ARBA00023295"/>
    </source>
</evidence>
<dbReference type="EMBL" id="MTSM01000018">
    <property type="protein sequence ID" value="OPX54827.1"/>
    <property type="molecule type" value="Genomic_DNA"/>
</dbReference>
<comment type="similarity">
    <text evidence="3">In the N-terminal section; belongs to the FlgJ family.</text>
</comment>
<organism evidence="14 15">
    <name type="scientific">Oceanospirillum multiglobuliferum</name>
    <dbReference type="NCBI Taxonomy" id="64969"/>
    <lineage>
        <taxon>Bacteria</taxon>
        <taxon>Pseudomonadati</taxon>
        <taxon>Pseudomonadota</taxon>
        <taxon>Gammaproteobacteria</taxon>
        <taxon>Oceanospirillales</taxon>
        <taxon>Oceanospirillaceae</taxon>
        <taxon>Oceanospirillum</taxon>
    </lineage>
</organism>
<evidence type="ECO:0000256" key="12">
    <source>
        <dbReference type="SAM" id="Coils"/>
    </source>
</evidence>
<evidence type="ECO:0000256" key="10">
    <source>
        <dbReference type="ARBA" id="ARBA00023316"/>
    </source>
</evidence>
<dbReference type="InterPro" id="IPR019301">
    <property type="entry name" value="Flagellar_prot_FlgJ_N"/>
</dbReference>
<dbReference type="PRINTS" id="PR01002">
    <property type="entry name" value="FLGFLGJ"/>
</dbReference>
<evidence type="ECO:0000256" key="3">
    <source>
        <dbReference type="ARBA" id="ARBA00006880"/>
    </source>
</evidence>
<dbReference type="PANTHER" id="PTHR33308:SF9">
    <property type="entry name" value="PEPTIDOGLYCAN HYDROLASE FLGJ"/>
    <property type="match status" value="1"/>
</dbReference>
<gene>
    <name evidence="14" type="ORF">BTE48_12430</name>
</gene>
<keyword evidence="15" id="KW-1185">Reference proteome</keyword>
<reference evidence="14 15" key="1">
    <citation type="submission" date="2017-01" db="EMBL/GenBank/DDBJ databases">
        <title>Genome Sequencing of a Marine Spirillum, Oceanospirillum multiglobuliferum ATCC 33336, from Japan.</title>
        <authorList>
            <person name="Carney J.G."/>
            <person name="Trachtenberg A.M."/>
            <person name="Rheaume B.A."/>
            <person name="Linnane J.D."/>
            <person name="Pitts N.L."/>
            <person name="Mykles D.L."/>
            <person name="Maclea K.S."/>
        </authorList>
    </citation>
    <scope>NUCLEOTIDE SEQUENCE [LARGE SCALE GENOMIC DNA]</scope>
    <source>
        <strain evidence="14 15">ATCC 33336</strain>
    </source>
</reference>
<keyword evidence="8" id="KW-0378">Hydrolase</keyword>
<dbReference type="Gene3D" id="2.10.70.40">
    <property type="entry name" value="peptidoglycan hydrolase"/>
    <property type="match status" value="1"/>
</dbReference>
<keyword evidence="6" id="KW-0574">Periplasm</keyword>
<evidence type="ECO:0000256" key="4">
    <source>
        <dbReference type="ARBA" id="ARBA00007974"/>
    </source>
</evidence>
<keyword evidence="10" id="KW-0961">Cell wall biogenesis/degradation</keyword>
<dbReference type="FunFam" id="2.10.70.40:FF:000001">
    <property type="entry name" value="Flagellar assembly peptidoglycan hydrolase FlgJ"/>
    <property type="match status" value="1"/>
</dbReference>
<keyword evidence="14" id="KW-0282">Flagellum</keyword>
<evidence type="ECO:0000259" key="13">
    <source>
        <dbReference type="SMART" id="SM00047"/>
    </source>
</evidence>
<keyword evidence="14" id="KW-0969">Cilium</keyword>
<dbReference type="GO" id="GO:0044780">
    <property type="term" value="P:bacterial-type flagellum assembly"/>
    <property type="evidence" value="ECO:0007669"/>
    <property type="project" value="InterPro"/>
</dbReference>
<dbReference type="GO" id="GO:0016798">
    <property type="term" value="F:hydrolase activity, acting on glycosyl bonds"/>
    <property type="evidence" value="ECO:0007669"/>
    <property type="project" value="UniProtKB-KW"/>
</dbReference>
<feature type="coiled-coil region" evidence="12">
    <location>
        <begin position="159"/>
        <end position="186"/>
    </location>
</feature>
<evidence type="ECO:0000256" key="2">
    <source>
        <dbReference type="ARBA" id="ARBA00004418"/>
    </source>
</evidence>
<sequence>MVNGRYDQARVATDLQGLESLKKGARDDDPEALKEVARQFEAMMVQMIMKNARQSNEMLSKDGIFDSEQVRFYQQMFDEQMSMSITKGGTFGLADVLVRQLSKQYGIDVAEDSAKASTVKGHTEGNLEGTKRAVAPTSIQEMLQRGSRFPASRFDPEVMQQWREKFAAERAEKRQALAEAEKLEQGFSSPEEFVQTLLPAAEKAAKALGVKPEVMLAQAALETGWGRYMIRNEDGKNSFNLFGIKADSRWQGEKAVVSTLEYRGGEAKKEKAAFRAYDNYEQSLNDYASFLKSNPRYTQALNKAQDPVAFTKGLQNAGYATDPAYAQKIQRILSSPTMQLALSSSGNQG</sequence>
<feature type="domain" description="Mannosyl-glycoprotein endo-beta-N-acetylglucosamidase-like" evidence="13">
    <location>
        <begin position="182"/>
        <end position="344"/>
    </location>
</feature>
<dbReference type="InterPro" id="IPR023346">
    <property type="entry name" value="Lysozyme-like_dom_sf"/>
</dbReference>
<dbReference type="AlphaFoldDB" id="A0A1V4T2J4"/>
<evidence type="ECO:0000256" key="7">
    <source>
        <dbReference type="ARBA" id="ARBA00022795"/>
    </source>
</evidence>
<dbReference type="PANTHER" id="PTHR33308">
    <property type="entry name" value="PEPTIDOGLYCAN HYDROLASE FLGJ"/>
    <property type="match status" value="1"/>
</dbReference>
<comment type="subcellular location">
    <subcellularLocation>
        <location evidence="2">Periplasm</location>
    </subcellularLocation>
</comment>
<evidence type="ECO:0000256" key="8">
    <source>
        <dbReference type="ARBA" id="ARBA00022801"/>
    </source>
</evidence>
<dbReference type="InterPro" id="IPR013377">
    <property type="entry name" value="FlgJ"/>
</dbReference>
<evidence type="ECO:0000313" key="15">
    <source>
        <dbReference type="Proteomes" id="UP000191418"/>
    </source>
</evidence>
<dbReference type="SUPFAM" id="SSF53955">
    <property type="entry name" value="Lysozyme-like"/>
    <property type="match status" value="1"/>
</dbReference>
<dbReference type="Gene3D" id="1.10.530.10">
    <property type="match status" value="1"/>
</dbReference>
<keyword evidence="7" id="KW-1005">Bacterial flagellum biogenesis</keyword>
<evidence type="ECO:0000256" key="11">
    <source>
        <dbReference type="ARBA" id="ARBA00030835"/>
    </source>
</evidence>
<dbReference type="STRING" id="64969.SAMN02745127_02417"/>
<keyword evidence="12" id="KW-0175">Coiled coil</keyword>
<dbReference type="SMART" id="SM00047">
    <property type="entry name" value="LYZ2"/>
    <property type="match status" value="1"/>
</dbReference>